<name>A0A438KCM7_VITVI</name>
<accession>A0A438KCM7</accession>
<dbReference type="PANTHER" id="PTHR43272">
    <property type="entry name" value="LONG-CHAIN-FATTY-ACID--COA LIGASE"/>
    <property type="match status" value="1"/>
</dbReference>
<sequence length="178" mass="18408">MLEMRIVASKNFNCDTLSLLLSFLSEIPSVRLVVVVGGIDEHVPSLPSNSQVKLISFAKLLSQGHSDLQPFCPPKPEDIATICYTSGTTGTPNRPSGEVRGDADARAGGASGRDGACGGRGAVSVSGWDWTAGAGSGLRCDGPLSSSGSANPAFLGCWAVVVRPGFKMGYWVVIPLNG</sequence>
<evidence type="ECO:0000256" key="1">
    <source>
        <dbReference type="ARBA" id="ARBA00022741"/>
    </source>
</evidence>
<evidence type="ECO:0000313" key="5">
    <source>
        <dbReference type="EMBL" id="RVX18961.1"/>
    </source>
</evidence>
<protein>
    <submittedName>
        <fullName evidence="5">Long chain acyl-CoA synthetase 7, peroxisomal</fullName>
    </submittedName>
</protein>
<dbReference type="Gene3D" id="3.40.50.980">
    <property type="match status" value="1"/>
</dbReference>
<feature type="region of interest" description="Disordered" evidence="3">
    <location>
        <begin position="86"/>
        <end position="116"/>
    </location>
</feature>
<dbReference type="GO" id="GO:0005524">
    <property type="term" value="F:ATP binding"/>
    <property type="evidence" value="ECO:0007669"/>
    <property type="project" value="UniProtKB-KW"/>
</dbReference>
<dbReference type="SUPFAM" id="SSF56801">
    <property type="entry name" value="Acetyl-CoA synthetase-like"/>
    <property type="match status" value="1"/>
</dbReference>
<dbReference type="InterPro" id="IPR000873">
    <property type="entry name" value="AMP-dep_synth/lig_dom"/>
</dbReference>
<keyword evidence="1" id="KW-0547">Nucleotide-binding</keyword>
<gene>
    <name evidence="5" type="primary">LACS7_0</name>
    <name evidence="5" type="ORF">CK203_007142</name>
</gene>
<dbReference type="AlphaFoldDB" id="A0A438KCM7"/>
<comment type="caution">
    <text evidence="5">The sequence shown here is derived from an EMBL/GenBank/DDBJ whole genome shotgun (WGS) entry which is preliminary data.</text>
</comment>
<feature type="domain" description="AMP-dependent synthetase/ligase" evidence="4">
    <location>
        <begin position="57"/>
        <end position="92"/>
    </location>
</feature>
<dbReference type="Pfam" id="PF00501">
    <property type="entry name" value="AMP-binding"/>
    <property type="match status" value="1"/>
</dbReference>
<keyword evidence="2" id="KW-0067">ATP-binding</keyword>
<dbReference type="GO" id="GO:0016877">
    <property type="term" value="F:ligase activity, forming carbon-sulfur bonds"/>
    <property type="evidence" value="ECO:0007669"/>
    <property type="project" value="UniProtKB-ARBA"/>
</dbReference>
<evidence type="ECO:0000256" key="3">
    <source>
        <dbReference type="SAM" id="MobiDB-lite"/>
    </source>
</evidence>
<dbReference type="PANTHER" id="PTHR43272:SF33">
    <property type="entry name" value="AMP-BINDING DOMAIN-CONTAINING PROTEIN-RELATED"/>
    <property type="match status" value="1"/>
</dbReference>
<evidence type="ECO:0000256" key="2">
    <source>
        <dbReference type="ARBA" id="ARBA00022840"/>
    </source>
</evidence>
<evidence type="ECO:0000259" key="4">
    <source>
        <dbReference type="Pfam" id="PF00501"/>
    </source>
</evidence>
<dbReference type="Proteomes" id="UP000288805">
    <property type="component" value="Unassembled WGS sequence"/>
</dbReference>
<organism evidence="5 6">
    <name type="scientific">Vitis vinifera</name>
    <name type="common">Grape</name>
    <dbReference type="NCBI Taxonomy" id="29760"/>
    <lineage>
        <taxon>Eukaryota</taxon>
        <taxon>Viridiplantae</taxon>
        <taxon>Streptophyta</taxon>
        <taxon>Embryophyta</taxon>
        <taxon>Tracheophyta</taxon>
        <taxon>Spermatophyta</taxon>
        <taxon>Magnoliopsida</taxon>
        <taxon>eudicotyledons</taxon>
        <taxon>Gunneridae</taxon>
        <taxon>Pentapetalae</taxon>
        <taxon>rosids</taxon>
        <taxon>Vitales</taxon>
        <taxon>Vitaceae</taxon>
        <taxon>Viteae</taxon>
        <taxon>Vitis</taxon>
    </lineage>
</organism>
<reference evidence="5 6" key="1">
    <citation type="journal article" date="2018" name="PLoS Genet.">
        <title>Population sequencing reveals clonal diversity and ancestral inbreeding in the grapevine cultivar Chardonnay.</title>
        <authorList>
            <person name="Roach M.J."/>
            <person name="Johnson D.L."/>
            <person name="Bohlmann J."/>
            <person name="van Vuuren H.J."/>
            <person name="Jones S.J."/>
            <person name="Pretorius I.S."/>
            <person name="Schmidt S.A."/>
            <person name="Borneman A.R."/>
        </authorList>
    </citation>
    <scope>NUCLEOTIDE SEQUENCE [LARGE SCALE GENOMIC DNA]</scope>
    <source>
        <strain evidence="6">cv. Chardonnay</strain>
        <tissue evidence="5">Leaf</tissue>
    </source>
</reference>
<dbReference type="EMBL" id="QGNW01000010">
    <property type="protein sequence ID" value="RVX18961.1"/>
    <property type="molecule type" value="Genomic_DNA"/>
</dbReference>
<proteinExistence type="predicted"/>
<evidence type="ECO:0000313" key="6">
    <source>
        <dbReference type="Proteomes" id="UP000288805"/>
    </source>
</evidence>